<comment type="caution">
    <text evidence="2">The sequence shown here is derived from an EMBL/GenBank/DDBJ whole genome shotgun (WGS) entry which is preliminary data.</text>
</comment>
<feature type="coiled-coil region" evidence="1">
    <location>
        <begin position="61"/>
        <end position="88"/>
    </location>
</feature>
<reference evidence="2 3" key="1">
    <citation type="submission" date="2022-11" db="EMBL/GenBank/DDBJ databases">
        <title>Spartinivicinus poritis sp. nov., isolated from scleractinian coral Porites lutea.</title>
        <authorList>
            <person name="Zhang G."/>
            <person name="Cai L."/>
            <person name="Wei Q."/>
        </authorList>
    </citation>
    <scope>NUCLEOTIDE SEQUENCE [LARGE SCALE GENOMIC DNA]</scope>
    <source>
        <strain evidence="2 3">A2-2</strain>
    </source>
</reference>
<evidence type="ECO:0000313" key="2">
    <source>
        <dbReference type="EMBL" id="MDE1463534.1"/>
    </source>
</evidence>
<dbReference type="EMBL" id="JAPMOU010000021">
    <property type="protein sequence ID" value="MDE1463534.1"/>
    <property type="molecule type" value="Genomic_DNA"/>
</dbReference>
<proteinExistence type="predicted"/>
<keyword evidence="1" id="KW-0175">Coiled coil</keyword>
<evidence type="ECO:0000313" key="3">
    <source>
        <dbReference type="Proteomes" id="UP001528823"/>
    </source>
</evidence>
<name>A0ABT5UAX5_9GAMM</name>
<evidence type="ECO:0000256" key="1">
    <source>
        <dbReference type="SAM" id="Coils"/>
    </source>
</evidence>
<accession>A0ABT5UAX5</accession>
<gene>
    <name evidence="2" type="ORF">ORQ98_16385</name>
</gene>
<keyword evidence="3" id="KW-1185">Reference proteome</keyword>
<dbReference type="Proteomes" id="UP001528823">
    <property type="component" value="Unassembled WGS sequence"/>
</dbReference>
<sequence>MMKNNRPLPAVLQLSQLHDQLQVIVKQQTWEQFEVVDQQCREILSQLTIKAPQSTEVVTVLRQLYQGYQEAISQYEQYKQQLASQLQRCQQGIVGVTAYRQIQN</sequence>
<evidence type="ECO:0008006" key="4">
    <source>
        <dbReference type="Google" id="ProtNLM"/>
    </source>
</evidence>
<organism evidence="2 3">
    <name type="scientific">Spartinivicinus poritis</name>
    <dbReference type="NCBI Taxonomy" id="2994640"/>
    <lineage>
        <taxon>Bacteria</taxon>
        <taxon>Pseudomonadati</taxon>
        <taxon>Pseudomonadota</taxon>
        <taxon>Gammaproteobacteria</taxon>
        <taxon>Oceanospirillales</taxon>
        <taxon>Zooshikellaceae</taxon>
        <taxon>Spartinivicinus</taxon>
    </lineage>
</organism>
<protein>
    <recommendedName>
        <fullName evidence="4">Flagellar protein FliT</fullName>
    </recommendedName>
</protein>
<dbReference type="RefSeq" id="WP_274689872.1">
    <property type="nucleotide sequence ID" value="NZ_JAPMOU010000021.1"/>
</dbReference>